<dbReference type="EMBL" id="REGN01007747">
    <property type="protein sequence ID" value="RNA05369.1"/>
    <property type="molecule type" value="Genomic_DNA"/>
</dbReference>
<evidence type="ECO:0000313" key="2">
    <source>
        <dbReference type="Proteomes" id="UP000276133"/>
    </source>
</evidence>
<comment type="caution">
    <text evidence="1">The sequence shown here is derived from an EMBL/GenBank/DDBJ whole genome shotgun (WGS) entry which is preliminary data.</text>
</comment>
<reference evidence="1 2" key="1">
    <citation type="journal article" date="2018" name="Sci. Rep.">
        <title>Genomic signatures of local adaptation to the degree of environmental predictability in rotifers.</title>
        <authorList>
            <person name="Franch-Gras L."/>
            <person name="Hahn C."/>
            <person name="Garcia-Roger E.M."/>
            <person name="Carmona M.J."/>
            <person name="Serra M."/>
            <person name="Gomez A."/>
        </authorList>
    </citation>
    <scope>NUCLEOTIDE SEQUENCE [LARGE SCALE GENOMIC DNA]</scope>
    <source>
        <strain evidence="1">HYR1</strain>
    </source>
</reference>
<gene>
    <name evidence="1" type="ORF">BpHYR1_026674</name>
</gene>
<keyword evidence="2" id="KW-1185">Reference proteome</keyword>
<proteinExistence type="predicted"/>
<name>A0A3M7Q2H4_BRAPC</name>
<accession>A0A3M7Q2H4</accession>
<sequence length="60" mass="6900">MAIWPIRVDNPIREIDIEFGSLNCLCFISSFRLRFGTSSLFSFSKFLASTGRKRHADMNV</sequence>
<protein>
    <submittedName>
        <fullName evidence="1">Uncharacterized protein</fullName>
    </submittedName>
</protein>
<dbReference type="Proteomes" id="UP000276133">
    <property type="component" value="Unassembled WGS sequence"/>
</dbReference>
<dbReference type="AlphaFoldDB" id="A0A3M7Q2H4"/>
<organism evidence="1 2">
    <name type="scientific">Brachionus plicatilis</name>
    <name type="common">Marine rotifer</name>
    <name type="synonym">Brachionus muelleri</name>
    <dbReference type="NCBI Taxonomy" id="10195"/>
    <lineage>
        <taxon>Eukaryota</taxon>
        <taxon>Metazoa</taxon>
        <taxon>Spiralia</taxon>
        <taxon>Gnathifera</taxon>
        <taxon>Rotifera</taxon>
        <taxon>Eurotatoria</taxon>
        <taxon>Monogononta</taxon>
        <taxon>Pseudotrocha</taxon>
        <taxon>Ploima</taxon>
        <taxon>Brachionidae</taxon>
        <taxon>Brachionus</taxon>
    </lineage>
</organism>
<evidence type="ECO:0000313" key="1">
    <source>
        <dbReference type="EMBL" id="RNA05369.1"/>
    </source>
</evidence>